<dbReference type="AlphaFoldDB" id="A0ABD0X732"/>
<accession>A0ABD0X732</accession>
<keyword evidence="6 8" id="KW-0472">Membrane</keyword>
<dbReference type="PANTHER" id="PTHR11337">
    <property type="entry name" value="MUCIN/PORIMIN"/>
    <property type="match status" value="1"/>
</dbReference>
<evidence type="ECO:0000256" key="4">
    <source>
        <dbReference type="ARBA" id="ARBA00022729"/>
    </source>
</evidence>
<sequence length="141" mass="14639">MDLNAFKVIVAFYYFFAFVSSEATLSNTTTSTVSMSTATTSTATTSTATTSTATTSTATTSTALTSTVSMSNATTSTVSMSNATTQAYNSPTGSSFHVASFLGGMMLAFLITMAVVMGYKLSCPGGRVRYSTLVDEHDAII</sequence>
<dbReference type="EMBL" id="JAGEUA010000006">
    <property type="protein sequence ID" value="KAL0972668.1"/>
    <property type="molecule type" value="Genomic_DNA"/>
</dbReference>
<dbReference type="Proteomes" id="UP001557470">
    <property type="component" value="Unassembled WGS sequence"/>
</dbReference>
<evidence type="ECO:0000313" key="11">
    <source>
        <dbReference type="Proteomes" id="UP001557470"/>
    </source>
</evidence>
<evidence type="ECO:0000256" key="3">
    <source>
        <dbReference type="ARBA" id="ARBA00022692"/>
    </source>
</evidence>
<feature type="chain" id="PRO_5044820953" evidence="9">
    <location>
        <begin position="22"/>
        <end position="141"/>
    </location>
</feature>
<keyword evidence="11" id="KW-1185">Reference proteome</keyword>
<reference evidence="10 11" key="1">
    <citation type="submission" date="2024-06" db="EMBL/GenBank/DDBJ databases">
        <authorList>
            <person name="Pan Q."/>
            <person name="Wen M."/>
            <person name="Jouanno E."/>
            <person name="Zahm M."/>
            <person name="Klopp C."/>
            <person name="Cabau C."/>
            <person name="Louis A."/>
            <person name="Berthelot C."/>
            <person name="Parey E."/>
            <person name="Roest Crollius H."/>
            <person name="Montfort J."/>
            <person name="Robinson-Rechavi M."/>
            <person name="Bouchez O."/>
            <person name="Lampietro C."/>
            <person name="Lopez Roques C."/>
            <person name="Donnadieu C."/>
            <person name="Postlethwait J."/>
            <person name="Bobe J."/>
            <person name="Verreycken H."/>
            <person name="Guiguen Y."/>
        </authorList>
    </citation>
    <scope>NUCLEOTIDE SEQUENCE [LARGE SCALE GENOMIC DNA]</scope>
    <source>
        <strain evidence="10">Up_M1</strain>
        <tissue evidence="10">Testis</tissue>
    </source>
</reference>
<evidence type="ECO:0000256" key="7">
    <source>
        <dbReference type="ARBA" id="ARBA00023180"/>
    </source>
</evidence>
<feature type="signal peptide" evidence="9">
    <location>
        <begin position="1"/>
        <end position="21"/>
    </location>
</feature>
<keyword evidence="7" id="KW-0325">Glycoprotein</keyword>
<dbReference type="GO" id="GO:0016020">
    <property type="term" value="C:membrane"/>
    <property type="evidence" value="ECO:0007669"/>
    <property type="project" value="UniProtKB-SubCell"/>
</dbReference>
<comment type="subcellular location">
    <subcellularLocation>
        <location evidence="1">Membrane</location>
        <topology evidence="1">Single-pass type I membrane protein</topology>
    </subcellularLocation>
</comment>
<evidence type="ECO:0000256" key="8">
    <source>
        <dbReference type="SAM" id="Phobius"/>
    </source>
</evidence>
<evidence type="ECO:0000256" key="1">
    <source>
        <dbReference type="ARBA" id="ARBA00004479"/>
    </source>
</evidence>
<gene>
    <name evidence="10" type="ORF">UPYG_G00193140</name>
</gene>
<evidence type="ECO:0000256" key="6">
    <source>
        <dbReference type="ARBA" id="ARBA00023136"/>
    </source>
</evidence>
<name>A0ABD0X732_UMBPY</name>
<feature type="transmembrane region" description="Helical" evidence="8">
    <location>
        <begin position="98"/>
        <end position="119"/>
    </location>
</feature>
<protein>
    <submittedName>
        <fullName evidence="10">Uncharacterized protein</fullName>
    </submittedName>
</protein>
<dbReference type="InterPro" id="IPR007947">
    <property type="entry name" value="CD164_MGC24"/>
</dbReference>
<keyword evidence="4 9" id="KW-0732">Signal</keyword>
<dbReference type="PANTHER" id="PTHR11337:SF14">
    <property type="entry name" value="PORIMIN"/>
    <property type="match status" value="1"/>
</dbReference>
<evidence type="ECO:0000256" key="2">
    <source>
        <dbReference type="ARBA" id="ARBA00005341"/>
    </source>
</evidence>
<organism evidence="10 11">
    <name type="scientific">Umbra pygmaea</name>
    <name type="common">Eastern mudminnow</name>
    <dbReference type="NCBI Taxonomy" id="75934"/>
    <lineage>
        <taxon>Eukaryota</taxon>
        <taxon>Metazoa</taxon>
        <taxon>Chordata</taxon>
        <taxon>Craniata</taxon>
        <taxon>Vertebrata</taxon>
        <taxon>Euteleostomi</taxon>
        <taxon>Actinopterygii</taxon>
        <taxon>Neopterygii</taxon>
        <taxon>Teleostei</taxon>
        <taxon>Protacanthopterygii</taxon>
        <taxon>Esociformes</taxon>
        <taxon>Umbridae</taxon>
        <taxon>Umbra</taxon>
    </lineage>
</organism>
<evidence type="ECO:0000313" key="10">
    <source>
        <dbReference type="EMBL" id="KAL0972668.1"/>
    </source>
</evidence>
<evidence type="ECO:0000256" key="5">
    <source>
        <dbReference type="ARBA" id="ARBA00022989"/>
    </source>
</evidence>
<comment type="similarity">
    <text evidence="2">Belongs to the CD164 family.</text>
</comment>
<evidence type="ECO:0000256" key="9">
    <source>
        <dbReference type="SAM" id="SignalP"/>
    </source>
</evidence>
<proteinExistence type="inferred from homology"/>
<keyword evidence="5 8" id="KW-1133">Transmembrane helix</keyword>
<keyword evidence="3 8" id="KW-0812">Transmembrane</keyword>
<comment type="caution">
    <text evidence="10">The sequence shown here is derived from an EMBL/GenBank/DDBJ whole genome shotgun (WGS) entry which is preliminary data.</text>
</comment>